<proteinExistence type="predicted"/>
<dbReference type="PROSITE" id="PS51257">
    <property type="entry name" value="PROKAR_LIPOPROTEIN"/>
    <property type="match status" value="1"/>
</dbReference>
<evidence type="ECO:0008006" key="3">
    <source>
        <dbReference type="Google" id="ProtNLM"/>
    </source>
</evidence>
<dbReference type="RefSeq" id="WP_145231253.1">
    <property type="nucleotide sequence ID" value="NZ_CP036343.1"/>
</dbReference>
<reference evidence="1 2" key="1">
    <citation type="submission" date="2019-02" db="EMBL/GenBank/DDBJ databases">
        <title>Deep-cultivation of Planctomycetes and their phenomic and genomic characterization uncovers novel biology.</title>
        <authorList>
            <person name="Wiegand S."/>
            <person name="Jogler M."/>
            <person name="Boedeker C."/>
            <person name="Pinto D."/>
            <person name="Vollmers J."/>
            <person name="Rivas-Marin E."/>
            <person name="Kohn T."/>
            <person name="Peeters S.H."/>
            <person name="Heuer A."/>
            <person name="Rast P."/>
            <person name="Oberbeckmann S."/>
            <person name="Bunk B."/>
            <person name="Jeske O."/>
            <person name="Meyerdierks A."/>
            <person name="Storesund J.E."/>
            <person name="Kallscheuer N."/>
            <person name="Luecker S."/>
            <person name="Lage O.M."/>
            <person name="Pohl T."/>
            <person name="Merkel B.J."/>
            <person name="Hornburger P."/>
            <person name="Mueller R.-W."/>
            <person name="Bruemmer F."/>
            <person name="Labrenz M."/>
            <person name="Spormann A.M."/>
            <person name="Op den Camp H."/>
            <person name="Overmann J."/>
            <person name="Amann R."/>
            <person name="Jetten M.S.M."/>
            <person name="Mascher T."/>
            <person name="Medema M.H."/>
            <person name="Devos D.P."/>
            <person name="Kaster A.-K."/>
            <person name="Ovreas L."/>
            <person name="Rohde M."/>
            <person name="Galperin M.Y."/>
            <person name="Jogler C."/>
        </authorList>
    </citation>
    <scope>NUCLEOTIDE SEQUENCE [LARGE SCALE GENOMIC DNA]</scope>
    <source>
        <strain evidence="1 2">Pan161</strain>
    </source>
</reference>
<gene>
    <name evidence="1" type="ORF">Pan161_49480</name>
</gene>
<organism evidence="1 2">
    <name type="scientific">Gimesia algae</name>
    <dbReference type="NCBI Taxonomy" id="2527971"/>
    <lineage>
        <taxon>Bacteria</taxon>
        <taxon>Pseudomonadati</taxon>
        <taxon>Planctomycetota</taxon>
        <taxon>Planctomycetia</taxon>
        <taxon>Planctomycetales</taxon>
        <taxon>Planctomycetaceae</taxon>
        <taxon>Gimesia</taxon>
    </lineage>
</organism>
<dbReference type="Proteomes" id="UP000316855">
    <property type="component" value="Chromosome"/>
</dbReference>
<evidence type="ECO:0000313" key="1">
    <source>
        <dbReference type="EMBL" id="QDT93270.1"/>
    </source>
</evidence>
<name>A0A517VJY8_9PLAN</name>
<keyword evidence="2" id="KW-1185">Reference proteome</keyword>
<sequence length="131" mass="15104">MMKQVTVFLLLLSLVSGCDDRPEIALKYVVNIPESIPQHAMFHPKLDAPEQRNAHKMYLEAHRTGWDSCLADFQEFGFRNEPDSNRFLLMQQFKLQLDAKNAGYSECETAIELLIDQYGENAVREALRKSK</sequence>
<dbReference type="KEGG" id="gax:Pan161_49480"/>
<protein>
    <recommendedName>
        <fullName evidence="3">Lipoprotein</fullName>
    </recommendedName>
</protein>
<dbReference type="EMBL" id="CP036343">
    <property type="protein sequence ID" value="QDT93270.1"/>
    <property type="molecule type" value="Genomic_DNA"/>
</dbReference>
<evidence type="ECO:0000313" key="2">
    <source>
        <dbReference type="Proteomes" id="UP000316855"/>
    </source>
</evidence>
<dbReference type="AlphaFoldDB" id="A0A517VJY8"/>
<accession>A0A517VJY8</accession>